<dbReference type="Gene3D" id="2.60.40.10">
    <property type="entry name" value="Immunoglobulins"/>
    <property type="match status" value="1"/>
</dbReference>
<feature type="domain" description="Fibronectin type-III" evidence="1">
    <location>
        <begin position="1"/>
        <end position="81"/>
    </location>
</feature>
<dbReference type="InterPro" id="IPR036116">
    <property type="entry name" value="FN3_sf"/>
</dbReference>
<dbReference type="FunFam" id="2.60.40.10:FF:000173">
    <property type="entry name" value="Neural cell adhesion molecule 1"/>
    <property type="match status" value="1"/>
</dbReference>
<accession>A0AAD8DDB9</accession>
<dbReference type="InterPro" id="IPR013783">
    <property type="entry name" value="Ig-like_fold"/>
</dbReference>
<protein>
    <submittedName>
        <fullName evidence="2">Neural cell adhesion molecule 2-like</fullName>
    </submittedName>
</protein>
<dbReference type="AlphaFoldDB" id="A0AAD8DDB9"/>
<evidence type="ECO:0000313" key="3">
    <source>
        <dbReference type="Proteomes" id="UP001230051"/>
    </source>
</evidence>
<dbReference type="InterPro" id="IPR003961">
    <property type="entry name" value="FN3_dom"/>
</dbReference>
<dbReference type="SUPFAM" id="SSF49265">
    <property type="entry name" value="Fibronectin type III"/>
    <property type="match status" value="1"/>
</dbReference>
<gene>
    <name evidence="2" type="primary">NCAM2</name>
    <name evidence="2" type="ORF">AOXY_G10347</name>
</gene>
<dbReference type="EMBL" id="JAGXEW010000009">
    <property type="protein sequence ID" value="KAK1167618.1"/>
    <property type="molecule type" value="Genomic_DNA"/>
</dbReference>
<dbReference type="PROSITE" id="PS50853">
    <property type="entry name" value="FN3"/>
    <property type="match status" value="1"/>
</dbReference>
<evidence type="ECO:0000259" key="1">
    <source>
        <dbReference type="PROSITE" id="PS50853"/>
    </source>
</evidence>
<evidence type="ECO:0000313" key="2">
    <source>
        <dbReference type="EMBL" id="KAK1167618.1"/>
    </source>
</evidence>
<dbReference type="Pfam" id="PF00041">
    <property type="entry name" value="fn3"/>
    <property type="match status" value="1"/>
</dbReference>
<dbReference type="CDD" id="cd00063">
    <property type="entry name" value="FN3"/>
    <property type="match status" value="1"/>
</dbReference>
<organism evidence="2 3">
    <name type="scientific">Acipenser oxyrinchus oxyrinchus</name>
    <dbReference type="NCBI Taxonomy" id="40147"/>
    <lineage>
        <taxon>Eukaryota</taxon>
        <taxon>Metazoa</taxon>
        <taxon>Chordata</taxon>
        <taxon>Craniata</taxon>
        <taxon>Vertebrata</taxon>
        <taxon>Euteleostomi</taxon>
        <taxon>Actinopterygii</taxon>
        <taxon>Chondrostei</taxon>
        <taxon>Acipenseriformes</taxon>
        <taxon>Acipenseridae</taxon>
        <taxon>Acipenser</taxon>
    </lineage>
</organism>
<name>A0AAD8DDB9_ACIOX</name>
<sequence>MATISFTKPDSHGGVPISYYQVDFKESVSEDWRVVRSHGILTIILLTNLEPNTTYDVRVAAVNGKGRGEYSRIESFQTLPVRK</sequence>
<reference evidence="2" key="1">
    <citation type="submission" date="2022-02" db="EMBL/GenBank/DDBJ databases">
        <title>Atlantic sturgeon de novo genome assembly.</title>
        <authorList>
            <person name="Stock M."/>
            <person name="Klopp C."/>
            <person name="Guiguen Y."/>
            <person name="Cabau C."/>
            <person name="Parinello H."/>
            <person name="Santidrian Yebra-Pimentel E."/>
            <person name="Kuhl H."/>
            <person name="Dirks R.P."/>
            <person name="Guessner J."/>
            <person name="Wuertz S."/>
            <person name="Du K."/>
            <person name="Schartl M."/>
        </authorList>
    </citation>
    <scope>NUCLEOTIDE SEQUENCE</scope>
    <source>
        <strain evidence="2">STURGEONOMICS-FGT-2020</strain>
        <tissue evidence="2">Whole blood</tissue>
    </source>
</reference>
<dbReference type="Proteomes" id="UP001230051">
    <property type="component" value="Unassembled WGS sequence"/>
</dbReference>
<comment type="caution">
    <text evidence="2">The sequence shown here is derived from an EMBL/GenBank/DDBJ whole genome shotgun (WGS) entry which is preliminary data.</text>
</comment>
<keyword evidence="3" id="KW-1185">Reference proteome</keyword>
<proteinExistence type="predicted"/>